<dbReference type="PANTHER" id="PTHR22789:SF0">
    <property type="entry name" value="3-OXO-TETRONATE 4-PHOSPHATE DECARBOXYLASE-RELATED"/>
    <property type="match status" value="1"/>
</dbReference>
<organism evidence="4 5">
    <name type="scientific">Thermoflavimicrobium daqui</name>
    <dbReference type="NCBI Taxonomy" id="2137476"/>
    <lineage>
        <taxon>Bacteria</taxon>
        <taxon>Bacillati</taxon>
        <taxon>Bacillota</taxon>
        <taxon>Bacilli</taxon>
        <taxon>Bacillales</taxon>
        <taxon>Thermoactinomycetaceae</taxon>
        <taxon>Thermoflavimicrobium</taxon>
    </lineage>
</organism>
<dbReference type="RefSeq" id="WP_113657323.1">
    <property type="nucleotide sequence ID" value="NZ_KZ845663.1"/>
</dbReference>
<proteinExistence type="predicted"/>
<dbReference type="OrthoDB" id="9786287at2"/>
<gene>
    <name evidence="4" type="ORF">DL897_01310</name>
</gene>
<comment type="caution">
    <text evidence="4">The sequence shown here is derived from an EMBL/GenBank/DDBJ whole genome shotgun (WGS) entry which is preliminary data.</text>
</comment>
<accession>A0A364K8V8</accession>
<dbReference type="EC" id="4.1.2.17" evidence="4"/>
<reference evidence="4 5" key="1">
    <citation type="submission" date="2018-06" db="EMBL/GenBank/DDBJ databases">
        <title>Thermoflavimicrobium daqus sp. nov., a thermophilic microbe isolated from Moutai-flavour Daqu.</title>
        <authorList>
            <person name="Wang X."/>
            <person name="Zhou H."/>
        </authorList>
    </citation>
    <scope>NUCLEOTIDE SEQUENCE [LARGE SCALE GENOMIC DNA]</scope>
    <source>
        <strain evidence="4 5">FBKL4.011</strain>
    </source>
</reference>
<protein>
    <submittedName>
        <fullName evidence="4">Fuculose phosphate aldolase</fullName>
        <ecNumber evidence="4">4.1.2.17</ecNumber>
    </submittedName>
</protein>
<evidence type="ECO:0000256" key="2">
    <source>
        <dbReference type="ARBA" id="ARBA00023239"/>
    </source>
</evidence>
<evidence type="ECO:0000259" key="3">
    <source>
        <dbReference type="SMART" id="SM01007"/>
    </source>
</evidence>
<name>A0A364K8V8_9BACL</name>
<keyword evidence="2 4" id="KW-0456">Lyase</keyword>
<dbReference type="InterPro" id="IPR050197">
    <property type="entry name" value="Aldolase_class_II_sugar_metab"/>
</dbReference>
<keyword evidence="5" id="KW-1185">Reference proteome</keyword>
<reference evidence="4 5" key="2">
    <citation type="submission" date="2018-06" db="EMBL/GenBank/DDBJ databases">
        <authorList>
            <person name="Zhirakovskaya E."/>
        </authorList>
    </citation>
    <scope>NUCLEOTIDE SEQUENCE [LARGE SCALE GENOMIC DNA]</scope>
    <source>
        <strain evidence="4 5">FBKL4.011</strain>
    </source>
</reference>
<dbReference type="InterPro" id="IPR036409">
    <property type="entry name" value="Aldolase_II/adducin_N_sf"/>
</dbReference>
<dbReference type="GO" id="GO:0005829">
    <property type="term" value="C:cytosol"/>
    <property type="evidence" value="ECO:0007669"/>
    <property type="project" value="TreeGrafter"/>
</dbReference>
<keyword evidence="1" id="KW-0479">Metal-binding</keyword>
<dbReference type="Gene3D" id="3.40.225.10">
    <property type="entry name" value="Class II aldolase/adducin N-terminal domain"/>
    <property type="match status" value="1"/>
</dbReference>
<dbReference type="GO" id="GO:0008738">
    <property type="term" value="F:L-fuculose-phosphate aldolase activity"/>
    <property type="evidence" value="ECO:0007669"/>
    <property type="project" value="UniProtKB-EC"/>
</dbReference>
<dbReference type="PANTHER" id="PTHR22789">
    <property type="entry name" value="FUCULOSE PHOSPHATE ALDOLASE"/>
    <property type="match status" value="1"/>
</dbReference>
<evidence type="ECO:0000256" key="1">
    <source>
        <dbReference type="ARBA" id="ARBA00022723"/>
    </source>
</evidence>
<evidence type="ECO:0000313" key="4">
    <source>
        <dbReference type="EMBL" id="RAL26718.1"/>
    </source>
</evidence>
<dbReference type="GO" id="GO:0019323">
    <property type="term" value="P:pentose catabolic process"/>
    <property type="evidence" value="ECO:0007669"/>
    <property type="project" value="TreeGrafter"/>
</dbReference>
<dbReference type="InterPro" id="IPR001303">
    <property type="entry name" value="Aldolase_II/adducin_N"/>
</dbReference>
<feature type="domain" description="Class II aldolase/adducin N-terminal" evidence="3">
    <location>
        <begin position="6"/>
        <end position="183"/>
    </location>
</feature>
<dbReference type="AlphaFoldDB" id="A0A364K8V8"/>
<dbReference type="Proteomes" id="UP000251213">
    <property type="component" value="Unassembled WGS sequence"/>
</dbReference>
<dbReference type="EMBL" id="QJKK01000001">
    <property type="protein sequence ID" value="RAL26718.1"/>
    <property type="molecule type" value="Genomic_DNA"/>
</dbReference>
<evidence type="ECO:0000313" key="5">
    <source>
        <dbReference type="Proteomes" id="UP000251213"/>
    </source>
</evidence>
<sequence length="216" mass="23864">MIKFKKDIIYFSNELIRRGLVKNTSGNISVKDEKQKSLWITPSALPYEKLTPEDIAEVSLETGEQLSGNYKESSETPMHRAIYLHRKDIQAIVHTHSTYATMFACAGVEIPAVHYLLAEIGDQVPVAPYALFGTEELAQNVIHSLQKANGVLLANHGVVAVGTTIEEAFRRAEAIEMGAHLALGAKMLGKINPLSTEELEQVRAQFANYFQAKVAK</sequence>
<dbReference type="SUPFAM" id="SSF53639">
    <property type="entry name" value="AraD/HMP-PK domain-like"/>
    <property type="match status" value="1"/>
</dbReference>
<dbReference type="SMART" id="SM01007">
    <property type="entry name" value="Aldolase_II"/>
    <property type="match status" value="1"/>
</dbReference>
<dbReference type="GO" id="GO:0046872">
    <property type="term" value="F:metal ion binding"/>
    <property type="evidence" value="ECO:0007669"/>
    <property type="project" value="UniProtKB-KW"/>
</dbReference>
<dbReference type="Pfam" id="PF00596">
    <property type="entry name" value="Aldolase_II"/>
    <property type="match status" value="1"/>
</dbReference>